<dbReference type="OrthoDB" id="1701769at2759"/>
<protein>
    <recommendedName>
        <fullName evidence="3">CMP/dCMP-type deaminase domain-containing protein</fullName>
    </recommendedName>
</protein>
<gene>
    <name evidence="4" type="ORF">HYALB_00005812</name>
</gene>
<evidence type="ECO:0000259" key="3">
    <source>
        <dbReference type="PROSITE" id="PS51747"/>
    </source>
</evidence>
<evidence type="ECO:0000313" key="4">
    <source>
        <dbReference type="EMBL" id="CAG8974540.1"/>
    </source>
</evidence>
<dbReference type="GO" id="GO:0002100">
    <property type="term" value="P:tRNA wobble adenosine to inosine editing"/>
    <property type="evidence" value="ECO:0007669"/>
    <property type="project" value="TreeGrafter"/>
</dbReference>
<comment type="caution">
    <text evidence="4">The sequence shown here is derived from an EMBL/GenBank/DDBJ whole genome shotgun (WGS) entry which is preliminary data.</text>
</comment>
<evidence type="ECO:0000313" key="5">
    <source>
        <dbReference type="Proteomes" id="UP000701801"/>
    </source>
</evidence>
<name>A0A9N9LFP2_9HELO</name>
<dbReference type="AlphaFoldDB" id="A0A9N9LFP2"/>
<keyword evidence="5" id="KW-1185">Reference proteome</keyword>
<dbReference type="GO" id="GO:0005737">
    <property type="term" value="C:cytoplasm"/>
    <property type="evidence" value="ECO:0007669"/>
    <property type="project" value="TreeGrafter"/>
</dbReference>
<proteinExistence type="predicted"/>
<dbReference type="EMBL" id="CAJVRM010000108">
    <property type="protein sequence ID" value="CAG8974540.1"/>
    <property type="molecule type" value="Genomic_DNA"/>
</dbReference>
<reference evidence="4" key="1">
    <citation type="submission" date="2021-07" db="EMBL/GenBank/DDBJ databases">
        <authorList>
            <person name="Durling M."/>
        </authorList>
    </citation>
    <scope>NUCLEOTIDE SEQUENCE</scope>
</reference>
<dbReference type="InterPro" id="IPR002125">
    <property type="entry name" value="CMP_dCMP_dom"/>
</dbReference>
<dbReference type="InterPro" id="IPR016193">
    <property type="entry name" value="Cytidine_deaminase-like"/>
</dbReference>
<dbReference type="PROSITE" id="PS51747">
    <property type="entry name" value="CYT_DCMP_DEAMINASES_2"/>
    <property type="match status" value="1"/>
</dbReference>
<dbReference type="GO" id="GO:0052717">
    <property type="term" value="F:tRNA-specific adenosine-34 deaminase activity"/>
    <property type="evidence" value="ECO:0007669"/>
    <property type="project" value="TreeGrafter"/>
</dbReference>
<dbReference type="PANTHER" id="PTHR11079:SF149">
    <property type="entry name" value="TRNA-SPECIFIC ADENOSINE DEAMINASE 2"/>
    <property type="match status" value="1"/>
</dbReference>
<sequence length="245" mass="27102">MTNQETRSEEENAIHLNYMREALSMAELALHTSETPVGCVIVHPSHGIIGRGMNATNRTRNGTMHAEFIAINEILSPSPESSNASSLTNLSSKSPPFVTENEEERKSLYPFPPRILNESTLYVTVEPCIMCASLLRQFGIKRVFFGASNEKFGGTGGVLDVHLGNGKVSGIESNETVRTTSNQEEQMAHRRNGDYEVSGGWLREEAIVMLRRFYVQENGRAPEPRRKADRVLKLEVEPLEGGGGV</sequence>
<dbReference type="CDD" id="cd01285">
    <property type="entry name" value="nucleoside_deaminase"/>
    <property type="match status" value="1"/>
</dbReference>
<keyword evidence="1" id="KW-0378">Hydrolase</keyword>
<evidence type="ECO:0000256" key="2">
    <source>
        <dbReference type="SAM" id="MobiDB-lite"/>
    </source>
</evidence>
<dbReference type="PANTHER" id="PTHR11079">
    <property type="entry name" value="CYTOSINE DEAMINASE FAMILY MEMBER"/>
    <property type="match status" value="1"/>
</dbReference>
<feature type="domain" description="CMP/dCMP-type deaminase" evidence="3">
    <location>
        <begin position="13"/>
        <end position="159"/>
    </location>
</feature>
<evidence type="ECO:0000256" key="1">
    <source>
        <dbReference type="ARBA" id="ARBA00022801"/>
    </source>
</evidence>
<accession>A0A9N9LFP2</accession>
<feature type="region of interest" description="Disordered" evidence="2">
    <location>
        <begin position="80"/>
        <end position="105"/>
    </location>
</feature>
<dbReference type="GO" id="GO:0005634">
    <property type="term" value="C:nucleus"/>
    <property type="evidence" value="ECO:0007669"/>
    <property type="project" value="TreeGrafter"/>
</dbReference>
<feature type="compositionally biased region" description="Low complexity" evidence="2">
    <location>
        <begin position="80"/>
        <end position="94"/>
    </location>
</feature>
<organism evidence="4 5">
    <name type="scientific">Hymenoscyphus albidus</name>
    <dbReference type="NCBI Taxonomy" id="595503"/>
    <lineage>
        <taxon>Eukaryota</taxon>
        <taxon>Fungi</taxon>
        <taxon>Dikarya</taxon>
        <taxon>Ascomycota</taxon>
        <taxon>Pezizomycotina</taxon>
        <taxon>Leotiomycetes</taxon>
        <taxon>Helotiales</taxon>
        <taxon>Helotiaceae</taxon>
        <taxon>Hymenoscyphus</taxon>
    </lineage>
</organism>
<dbReference type="Pfam" id="PF00383">
    <property type="entry name" value="dCMP_cyt_deam_1"/>
    <property type="match status" value="1"/>
</dbReference>
<dbReference type="Proteomes" id="UP000701801">
    <property type="component" value="Unassembled WGS sequence"/>
</dbReference>
<dbReference type="Gene3D" id="3.40.140.10">
    <property type="entry name" value="Cytidine Deaminase, domain 2"/>
    <property type="match status" value="1"/>
</dbReference>
<dbReference type="SUPFAM" id="SSF53927">
    <property type="entry name" value="Cytidine deaminase-like"/>
    <property type="match status" value="1"/>
</dbReference>